<dbReference type="EMBL" id="JANPWB010000010">
    <property type="protein sequence ID" value="KAJ1142928.1"/>
    <property type="molecule type" value="Genomic_DNA"/>
</dbReference>
<sequence length="82" mass="8362">MDGEERDGSQGSSGTAKDGSREDAKESSGYGNPEGGPESSTSGAGGAQCVFRPRLRNSVAPSGNHRSSAPIWRLTLGAAPQQ</sequence>
<feature type="region of interest" description="Disordered" evidence="1">
    <location>
        <begin position="1"/>
        <end position="82"/>
    </location>
</feature>
<organism evidence="2 3">
    <name type="scientific">Pleurodeles waltl</name>
    <name type="common">Iberian ribbed newt</name>
    <dbReference type="NCBI Taxonomy" id="8319"/>
    <lineage>
        <taxon>Eukaryota</taxon>
        <taxon>Metazoa</taxon>
        <taxon>Chordata</taxon>
        <taxon>Craniata</taxon>
        <taxon>Vertebrata</taxon>
        <taxon>Euteleostomi</taxon>
        <taxon>Amphibia</taxon>
        <taxon>Batrachia</taxon>
        <taxon>Caudata</taxon>
        <taxon>Salamandroidea</taxon>
        <taxon>Salamandridae</taxon>
        <taxon>Pleurodelinae</taxon>
        <taxon>Pleurodeles</taxon>
    </lineage>
</organism>
<keyword evidence="3" id="KW-1185">Reference proteome</keyword>
<evidence type="ECO:0000313" key="2">
    <source>
        <dbReference type="EMBL" id="KAJ1142928.1"/>
    </source>
</evidence>
<dbReference type="AlphaFoldDB" id="A0AAV7QS35"/>
<evidence type="ECO:0000313" key="3">
    <source>
        <dbReference type="Proteomes" id="UP001066276"/>
    </source>
</evidence>
<proteinExistence type="predicted"/>
<reference evidence="2" key="1">
    <citation type="journal article" date="2022" name="bioRxiv">
        <title>Sequencing and chromosome-scale assembly of the giantPleurodeles waltlgenome.</title>
        <authorList>
            <person name="Brown T."/>
            <person name="Elewa A."/>
            <person name="Iarovenko S."/>
            <person name="Subramanian E."/>
            <person name="Araus A.J."/>
            <person name="Petzold A."/>
            <person name="Susuki M."/>
            <person name="Suzuki K.-i.T."/>
            <person name="Hayashi T."/>
            <person name="Toyoda A."/>
            <person name="Oliveira C."/>
            <person name="Osipova E."/>
            <person name="Leigh N.D."/>
            <person name="Simon A."/>
            <person name="Yun M.H."/>
        </authorList>
    </citation>
    <scope>NUCLEOTIDE SEQUENCE</scope>
    <source>
        <strain evidence="2">20211129_DDA</strain>
        <tissue evidence="2">Liver</tissue>
    </source>
</reference>
<evidence type="ECO:0000256" key="1">
    <source>
        <dbReference type="SAM" id="MobiDB-lite"/>
    </source>
</evidence>
<dbReference type="Proteomes" id="UP001066276">
    <property type="component" value="Chromosome 6"/>
</dbReference>
<comment type="caution">
    <text evidence="2">The sequence shown here is derived from an EMBL/GenBank/DDBJ whole genome shotgun (WGS) entry which is preliminary data.</text>
</comment>
<gene>
    <name evidence="2" type="ORF">NDU88_009240</name>
</gene>
<protein>
    <submittedName>
        <fullName evidence="2">Uncharacterized protein</fullName>
    </submittedName>
</protein>
<name>A0AAV7QS35_PLEWA</name>
<accession>A0AAV7QS35</accession>